<dbReference type="HOGENOM" id="CLU_956762_0_0_1"/>
<dbReference type="EMBL" id="KN294022">
    <property type="protein sequence ID" value="KGQ00801.1"/>
    <property type="molecule type" value="Genomic_DNA"/>
</dbReference>
<gene>
    <name evidence="3" type="ORF">PAAG_12529</name>
</gene>
<feature type="transmembrane region" description="Helical" evidence="2">
    <location>
        <begin position="61"/>
        <end position="82"/>
    </location>
</feature>
<evidence type="ECO:0000313" key="3">
    <source>
        <dbReference type="EMBL" id="KGQ00801.1"/>
    </source>
</evidence>
<dbReference type="KEGG" id="pbl:PAAG_12529"/>
<evidence type="ECO:0000256" key="1">
    <source>
        <dbReference type="SAM" id="MobiDB-lite"/>
    </source>
</evidence>
<protein>
    <recommendedName>
        <fullName evidence="5">Transmembrane protein</fullName>
    </recommendedName>
</protein>
<organism evidence="3 4">
    <name type="scientific">Paracoccidioides lutzii (strain ATCC MYA-826 / Pb01)</name>
    <name type="common">Paracoccidioides brasiliensis</name>
    <dbReference type="NCBI Taxonomy" id="502779"/>
    <lineage>
        <taxon>Eukaryota</taxon>
        <taxon>Fungi</taxon>
        <taxon>Dikarya</taxon>
        <taxon>Ascomycota</taxon>
        <taxon>Pezizomycotina</taxon>
        <taxon>Eurotiomycetes</taxon>
        <taxon>Eurotiomycetidae</taxon>
        <taxon>Onygenales</taxon>
        <taxon>Ajellomycetaceae</taxon>
        <taxon>Paracoccidioides</taxon>
    </lineage>
</organism>
<evidence type="ECO:0000256" key="2">
    <source>
        <dbReference type="SAM" id="Phobius"/>
    </source>
</evidence>
<keyword evidence="2" id="KW-0472">Membrane</keyword>
<accession>A0A0A2UZ02</accession>
<sequence>MSMNPECHPPLRPTWAPGEGSHNLPDDQSSHKDSLDGATIGPDHGESSPTKNMLHRRGSTLFIVVFYALVALYSWVVFTILARQPVGAGWRMQLTKRLYQSVKFLGGVAGVSALPVATAVCARAVVAYDQKRRNGITLRQTKLLADHKRMGGLTDFFPLLQLTAPCSGERCSGAAIAAVGCSRFMGTGHSLASLDPGKSFVSPAFTTFNTGLLRQFTPRLNSTVSFSVVPAREFPKDSSRRACHQTKTKPPWKDEFRTPQRISEVLNLKIDILTGDADEFCDENRPNQGDN</sequence>
<dbReference type="RefSeq" id="XP_015702379.1">
    <property type="nucleotide sequence ID" value="XM_015848008.1"/>
</dbReference>
<feature type="transmembrane region" description="Helical" evidence="2">
    <location>
        <begin position="102"/>
        <end position="126"/>
    </location>
</feature>
<dbReference type="AlphaFoldDB" id="A0A0A2UZ02"/>
<evidence type="ECO:0008006" key="5">
    <source>
        <dbReference type="Google" id="ProtNLM"/>
    </source>
</evidence>
<proteinExistence type="predicted"/>
<dbReference type="GeneID" id="26971150"/>
<dbReference type="Proteomes" id="UP000002059">
    <property type="component" value="Partially assembled WGS sequence"/>
</dbReference>
<name>A0A0A2UZ02_PARBA</name>
<keyword evidence="4" id="KW-1185">Reference proteome</keyword>
<keyword evidence="2" id="KW-1133">Transmembrane helix</keyword>
<feature type="region of interest" description="Disordered" evidence="1">
    <location>
        <begin position="1"/>
        <end position="52"/>
    </location>
</feature>
<reference evidence="3 4" key="1">
    <citation type="journal article" date="2011" name="PLoS Genet.">
        <title>Comparative genomic analysis of human fungal pathogens causing paracoccidioidomycosis.</title>
        <authorList>
            <person name="Desjardins C.A."/>
            <person name="Champion M.D."/>
            <person name="Holder J.W."/>
            <person name="Muszewska A."/>
            <person name="Goldberg J."/>
            <person name="Bailao A.M."/>
            <person name="Brigido M.M."/>
            <person name="Ferreira M.E."/>
            <person name="Garcia A.M."/>
            <person name="Grynberg M."/>
            <person name="Gujja S."/>
            <person name="Heiman D.I."/>
            <person name="Henn M.R."/>
            <person name="Kodira C.D."/>
            <person name="Leon-Narvaez H."/>
            <person name="Longo L.V."/>
            <person name="Ma L.J."/>
            <person name="Malavazi I."/>
            <person name="Matsuo A.L."/>
            <person name="Morais F.V."/>
            <person name="Pereira M."/>
            <person name="Rodriguez-Brito S."/>
            <person name="Sakthikumar S."/>
            <person name="Salem-Izacc S.M."/>
            <person name="Sykes S.M."/>
            <person name="Teixeira M.M."/>
            <person name="Vallejo M.C."/>
            <person name="Walter M.E."/>
            <person name="Yandava C."/>
            <person name="Young S."/>
            <person name="Zeng Q."/>
            <person name="Zucker J."/>
            <person name="Felipe M.S."/>
            <person name="Goldman G.H."/>
            <person name="Haas B.J."/>
            <person name="McEwen J.G."/>
            <person name="Nino-Vega G."/>
            <person name="Puccia R."/>
            <person name="San-Blas G."/>
            <person name="Soares C.M."/>
            <person name="Birren B.W."/>
            <person name="Cuomo C.A."/>
        </authorList>
    </citation>
    <scope>NUCLEOTIDE SEQUENCE [LARGE SCALE GENOMIC DNA]</scope>
    <source>
        <strain evidence="4">ATCC MYA-826 / Pb01</strain>
    </source>
</reference>
<evidence type="ECO:0000313" key="4">
    <source>
        <dbReference type="Proteomes" id="UP000002059"/>
    </source>
</evidence>
<keyword evidence="2" id="KW-0812">Transmembrane</keyword>
<feature type="compositionally biased region" description="Basic and acidic residues" evidence="1">
    <location>
        <begin position="24"/>
        <end position="35"/>
    </location>
</feature>
<dbReference type="OrthoDB" id="4184767at2759"/>
<dbReference type="VEuPathDB" id="FungiDB:PAAG_12529"/>